<dbReference type="Proteomes" id="UP000001593">
    <property type="component" value="Unassembled WGS sequence"/>
</dbReference>
<feature type="domain" description="Mab-21-like HhH/H2TH-like" evidence="6">
    <location>
        <begin position="330"/>
        <end position="423"/>
    </location>
</feature>
<keyword evidence="8" id="KW-1185">Reference proteome</keyword>
<dbReference type="InterPro" id="IPR024810">
    <property type="entry name" value="MAB21L/cGLR"/>
</dbReference>
<dbReference type="eggNOG" id="KOG3963">
    <property type="taxonomic scope" value="Eukaryota"/>
</dbReference>
<organism evidence="7 8">
    <name type="scientific">Nematostella vectensis</name>
    <name type="common">Starlet sea anemone</name>
    <dbReference type="NCBI Taxonomy" id="45351"/>
    <lineage>
        <taxon>Eukaryota</taxon>
        <taxon>Metazoa</taxon>
        <taxon>Cnidaria</taxon>
        <taxon>Anthozoa</taxon>
        <taxon>Hexacorallia</taxon>
        <taxon>Actiniaria</taxon>
        <taxon>Edwardsiidae</taxon>
        <taxon>Nematostella</taxon>
    </lineage>
</organism>
<dbReference type="PANTHER" id="PTHR10656:SF69">
    <property type="entry name" value="MAB-21-LIKE HHH_H2TH-LIKE DOMAIN-CONTAINING PROTEIN"/>
    <property type="match status" value="1"/>
</dbReference>
<dbReference type="InterPro" id="IPR046903">
    <property type="entry name" value="Mab-21-like_nuc_Trfase"/>
</dbReference>
<evidence type="ECO:0000313" key="7">
    <source>
        <dbReference type="EMBL" id="EDO40733.1"/>
    </source>
</evidence>
<dbReference type="PhylomeDB" id="A7S6E3"/>
<comment type="similarity">
    <text evidence="2">Belongs to the mab-21 family.</text>
</comment>
<evidence type="ECO:0000259" key="6">
    <source>
        <dbReference type="Pfam" id="PF20266"/>
    </source>
</evidence>
<dbReference type="InParanoid" id="A7S6E3"/>
<protein>
    <submittedName>
        <fullName evidence="7">Uncharacterized protein</fullName>
    </submittedName>
</protein>
<keyword evidence="3" id="KW-0067">ATP-binding</keyword>
<dbReference type="KEGG" id="nve:5512462"/>
<feature type="domain" description="Mab-21-like nucleotidyltransferase" evidence="5">
    <location>
        <begin position="192"/>
        <end position="324"/>
    </location>
</feature>
<feature type="compositionally biased region" description="Basic and acidic residues" evidence="4">
    <location>
        <begin position="430"/>
        <end position="446"/>
    </location>
</feature>
<dbReference type="Pfam" id="PF20266">
    <property type="entry name" value="Mab-21_C"/>
    <property type="match status" value="1"/>
</dbReference>
<dbReference type="OMA" id="ACERIPX"/>
<dbReference type="AlphaFoldDB" id="A7S6E3"/>
<dbReference type="PANTHER" id="PTHR10656">
    <property type="entry name" value="CELL FATE DETERMINING PROTEIN MAB21-RELATED"/>
    <property type="match status" value="1"/>
</dbReference>
<evidence type="ECO:0000256" key="2">
    <source>
        <dbReference type="ARBA" id="ARBA00008307"/>
    </source>
</evidence>
<dbReference type="InterPro" id="IPR046906">
    <property type="entry name" value="Mab-21_HhH/H2TH-like"/>
</dbReference>
<keyword evidence="3" id="KW-0547">Nucleotide-binding</keyword>
<sequence length="460" mass="52646">MVDFRSGQKWTDLSRKLVQSFENDFSDDIIKTRQELQKFQKLTAALSGLLGMKVFWSGSIVEGSMMDPTARGFETDVMISPTNLILSRDQQREMFEYISEVHGYVRLRVTEDLALHLRDAVPKLNVRRNVDSGAVFVVSDFASGESDVISELPDNFFTRALSDTLHFDSLFTCVSPQGPACNQVVEGIAHIFEGITSPKQLLQKFAINAGNRYISKLTKQEKYGDKLMPKGENPTKQKAFDYISLSRTQPNSISLDFVFSLECTGWPEIASEYFNRDRNWPPPATLNKIRNDGFHLVYKPLDKDCADSVEWRISFSKAEAALFNSMSPPMMHCYRIFKTIYYCELTLPKVLCSYYMKTIFLWVCERLPEDVWDESNLAQVVLGLLDELVHCLVTKSCPHYFIPECNLLEHAHQDFLLDLARKVLEIRTHPDRYPKSPTKPDGEKSHQASWSNVEGDIELD</sequence>
<evidence type="ECO:0000313" key="8">
    <source>
        <dbReference type="Proteomes" id="UP000001593"/>
    </source>
</evidence>
<dbReference type="HOGENOM" id="CLU_589649_0_0_1"/>
<reference evidence="7 8" key="1">
    <citation type="journal article" date="2007" name="Science">
        <title>Sea anemone genome reveals ancestral eumetazoan gene repertoire and genomic organization.</title>
        <authorList>
            <person name="Putnam N.H."/>
            <person name="Srivastava M."/>
            <person name="Hellsten U."/>
            <person name="Dirks B."/>
            <person name="Chapman J."/>
            <person name="Salamov A."/>
            <person name="Terry A."/>
            <person name="Shapiro H."/>
            <person name="Lindquist E."/>
            <person name="Kapitonov V.V."/>
            <person name="Jurka J."/>
            <person name="Genikhovich G."/>
            <person name="Grigoriev I.V."/>
            <person name="Lucas S.M."/>
            <person name="Steele R.E."/>
            <person name="Finnerty J.R."/>
            <person name="Technau U."/>
            <person name="Martindale M.Q."/>
            <person name="Rokhsar D.S."/>
        </authorList>
    </citation>
    <scope>NUCLEOTIDE SEQUENCE [LARGE SCALE GENOMIC DNA]</scope>
    <source>
        <strain evidence="8">CH2 X CH6</strain>
    </source>
</reference>
<evidence type="ECO:0000256" key="3">
    <source>
        <dbReference type="ARBA" id="ARBA00022840"/>
    </source>
</evidence>
<dbReference type="OrthoDB" id="5988859at2759"/>
<dbReference type="Pfam" id="PF03281">
    <property type="entry name" value="Mab-21"/>
    <property type="match status" value="1"/>
</dbReference>
<evidence type="ECO:0000256" key="1">
    <source>
        <dbReference type="ARBA" id="ARBA00001946"/>
    </source>
</evidence>
<accession>A7S6E3</accession>
<proteinExistence type="inferred from homology"/>
<dbReference type="SMART" id="SM01265">
    <property type="entry name" value="Mab-21"/>
    <property type="match status" value="1"/>
</dbReference>
<feature type="region of interest" description="Disordered" evidence="4">
    <location>
        <begin position="430"/>
        <end position="460"/>
    </location>
</feature>
<evidence type="ECO:0000256" key="4">
    <source>
        <dbReference type="SAM" id="MobiDB-lite"/>
    </source>
</evidence>
<evidence type="ECO:0000259" key="5">
    <source>
        <dbReference type="Pfam" id="PF03281"/>
    </source>
</evidence>
<name>A7S6E3_NEMVE</name>
<gene>
    <name evidence="7" type="ORF">NEMVEDRAFT_v1g207511</name>
</gene>
<dbReference type="Gene3D" id="1.10.1410.40">
    <property type="match status" value="1"/>
</dbReference>
<dbReference type="GO" id="GO:0016779">
    <property type="term" value="F:nucleotidyltransferase activity"/>
    <property type="evidence" value="ECO:0007669"/>
    <property type="project" value="UniProtKB-ARBA"/>
</dbReference>
<comment type="cofactor">
    <cofactor evidence="1">
        <name>Mg(2+)</name>
        <dbReference type="ChEBI" id="CHEBI:18420"/>
    </cofactor>
</comment>
<dbReference type="EMBL" id="DS469587">
    <property type="protein sequence ID" value="EDO40733.1"/>
    <property type="molecule type" value="Genomic_DNA"/>
</dbReference>
<dbReference type="GO" id="GO:0005524">
    <property type="term" value="F:ATP binding"/>
    <property type="evidence" value="ECO:0007669"/>
    <property type="project" value="UniProtKB-KW"/>
</dbReference>